<accession>A0ACB8RZ65</accession>
<name>A0ACB8RZ65_9AGAM</name>
<proteinExistence type="predicted"/>
<organism evidence="1 2">
    <name type="scientific">Auriscalpium vulgare</name>
    <dbReference type="NCBI Taxonomy" id="40419"/>
    <lineage>
        <taxon>Eukaryota</taxon>
        <taxon>Fungi</taxon>
        <taxon>Dikarya</taxon>
        <taxon>Basidiomycota</taxon>
        <taxon>Agaricomycotina</taxon>
        <taxon>Agaricomycetes</taxon>
        <taxon>Russulales</taxon>
        <taxon>Auriscalpiaceae</taxon>
        <taxon>Auriscalpium</taxon>
    </lineage>
</organism>
<evidence type="ECO:0000313" key="2">
    <source>
        <dbReference type="Proteomes" id="UP000814033"/>
    </source>
</evidence>
<dbReference type="EMBL" id="MU275877">
    <property type="protein sequence ID" value="KAI0049131.1"/>
    <property type="molecule type" value="Genomic_DNA"/>
</dbReference>
<protein>
    <submittedName>
        <fullName evidence="1">Uncharacterized protein</fullName>
    </submittedName>
</protein>
<keyword evidence="2" id="KW-1185">Reference proteome</keyword>
<reference evidence="1" key="1">
    <citation type="submission" date="2021-02" db="EMBL/GenBank/DDBJ databases">
        <authorList>
            <consortium name="DOE Joint Genome Institute"/>
            <person name="Ahrendt S."/>
            <person name="Looney B.P."/>
            <person name="Miyauchi S."/>
            <person name="Morin E."/>
            <person name="Drula E."/>
            <person name="Courty P.E."/>
            <person name="Chicoki N."/>
            <person name="Fauchery L."/>
            <person name="Kohler A."/>
            <person name="Kuo A."/>
            <person name="Labutti K."/>
            <person name="Pangilinan J."/>
            <person name="Lipzen A."/>
            <person name="Riley R."/>
            <person name="Andreopoulos W."/>
            <person name="He G."/>
            <person name="Johnson J."/>
            <person name="Barry K.W."/>
            <person name="Grigoriev I.V."/>
            <person name="Nagy L."/>
            <person name="Hibbett D."/>
            <person name="Henrissat B."/>
            <person name="Matheny P.B."/>
            <person name="Labbe J."/>
            <person name="Martin F."/>
        </authorList>
    </citation>
    <scope>NUCLEOTIDE SEQUENCE</scope>
    <source>
        <strain evidence="1">FP105234-sp</strain>
    </source>
</reference>
<sequence length="379" mass="40321">MFSLHKLSAIIVLGSALVLPACAQDFPVVTLTPAQQTQAQISLVQVAQSSTAQDHLASDVAAAAAVAAGIANNFTAIGTRLQIIDNDNLQPQKFFPAWQDFRNRYLTLLQSAKNQASAIAGYADEFNEGILVIVDDDDIATSSKIAAINNFINKSATFQNSSDSLATGFTQLASDITEFTGNFVDFAKDRDAQDTAEINDLLNQIGSLNAEIARLQADIGVLAIAMGVELLGAGALLATLPQFAPFIIITTLITEGFLAVTEITLSTVMDGDKRKVQGLQGQVDADRTDIALINAVQGQLNATTTNDIPVLTAHLGMFTQVWQDVANDCTKLIGWLQDGADDADMPDIMAVWLDQATTIYDSMSTALTLYATTVTIPSS</sequence>
<dbReference type="Proteomes" id="UP000814033">
    <property type="component" value="Unassembled WGS sequence"/>
</dbReference>
<evidence type="ECO:0000313" key="1">
    <source>
        <dbReference type="EMBL" id="KAI0049131.1"/>
    </source>
</evidence>
<comment type="caution">
    <text evidence="1">The sequence shown here is derived from an EMBL/GenBank/DDBJ whole genome shotgun (WGS) entry which is preliminary data.</text>
</comment>
<gene>
    <name evidence="1" type="ORF">FA95DRAFT_1604662</name>
</gene>
<reference evidence="1" key="2">
    <citation type="journal article" date="2022" name="New Phytol.">
        <title>Evolutionary transition to the ectomycorrhizal habit in the genomes of a hyperdiverse lineage of mushroom-forming fungi.</title>
        <authorList>
            <person name="Looney B."/>
            <person name="Miyauchi S."/>
            <person name="Morin E."/>
            <person name="Drula E."/>
            <person name="Courty P.E."/>
            <person name="Kohler A."/>
            <person name="Kuo A."/>
            <person name="LaButti K."/>
            <person name="Pangilinan J."/>
            <person name="Lipzen A."/>
            <person name="Riley R."/>
            <person name="Andreopoulos W."/>
            <person name="He G."/>
            <person name="Johnson J."/>
            <person name="Nolan M."/>
            <person name="Tritt A."/>
            <person name="Barry K.W."/>
            <person name="Grigoriev I.V."/>
            <person name="Nagy L.G."/>
            <person name="Hibbett D."/>
            <person name="Henrissat B."/>
            <person name="Matheny P.B."/>
            <person name="Labbe J."/>
            <person name="Martin F.M."/>
        </authorList>
    </citation>
    <scope>NUCLEOTIDE SEQUENCE</scope>
    <source>
        <strain evidence="1">FP105234-sp</strain>
    </source>
</reference>